<evidence type="ECO:0000313" key="3">
    <source>
        <dbReference type="Proteomes" id="UP000006622"/>
    </source>
</evidence>
<feature type="domain" description="Uroporphyrinogen decarboxylase (URO-D)" evidence="1">
    <location>
        <begin position="7"/>
        <end position="367"/>
    </location>
</feature>
<gene>
    <name evidence="2" type="ordered locus">Mzhil_0898</name>
</gene>
<dbReference type="InterPro" id="IPR000257">
    <property type="entry name" value="Uroporphyrinogen_deCOase"/>
</dbReference>
<accession>F7XLA3</accession>
<dbReference type="GeneID" id="10822519"/>
<dbReference type="RefSeq" id="WP_013898199.1">
    <property type="nucleotide sequence ID" value="NC_015676.1"/>
</dbReference>
<evidence type="ECO:0000259" key="1">
    <source>
        <dbReference type="Pfam" id="PF01208"/>
    </source>
</evidence>
<evidence type="ECO:0000313" key="2">
    <source>
        <dbReference type="EMBL" id="AEH60760.1"/>
    </source>
</evidence>
<dbReference type="PANTHER" id="PTHR47099">
    <property type="entry name" value="METHYLCOBAMIDE:COM METHYLTRANSFERASE MTBA"/>
    <property type="match status" value="1"/>
</dbReference>
<dbReference type="Proteomes" id="UP000006622">
    <property type="component" value="Chromosome"/>
</dbReference>
<dbReference type="InterPro" id="IPR052024">
    <property type="entry name" value="Methanogen_methyltrans"/>
</dbReference>
<protein>
    <submittedName>
        <fullName evidence="2">Uroporphyrinogen decarboxylase (URO-D)</fullName>
    </submittedName>
</protein>
<dbReference type="CDD" id="cd03465">
    <property type="entry name" value="URO-D_like"/>
    <property type="match status" value="1"/>
</dbReference>
<dbReference type="AlphaFoldDB" id="F7XLA3"/>
<keyword evidence="3" id="KW-1185">Reference proteome</keyword>
<dbReference type="Gene3D" id="3.20.20.210">
    <property type="match status" value="1"/>
</dbReference>
<dbReference type="Pfam" id="PF01208">
    <property type="entry name" value="URO-D"/>
    <property type="match status" value="1"/>
</dbReference>
<dbReference type="STRING" id="679901.Mzhil_0898"/>
<sequence>MIDEMSSKERFINALNGKETDRVPYGYLWFGAGNNVLRQMDATMDDVYRSASGIAQAQILARKMYHHDNVMAPWGCLLVEAEALGTKIKLKSNGYPVIAEYALNSADEFAGVDPDIINSSERIETIKEAISILKKEIGDEVFIAGSMMSPLMLAHQLIKGDQMYYDLIQNPDSFHSLLDILTHSCILFADCLLESGADGVFVENGGSTADLFSPEMANEFGTYYTKKLYSHVQKNHGYVISHNCAVHAFYDQEMDLKPDALNFAFGDVKSLKNKYGVECEKLHNHKNMGCKQRYCFNDLRNMMNKDICLMGNITPGVFFSDSDKDIKFEVDSCLNNADKNRFILSTGCEIPLNTPLEKMDELWRVINSHWL</sequence>
<dbReference type="GO" id="GO:0006779">
    <property type="term" value="P:porphyrin-containing compound biosynthetic process"/>
    <property type="evidence" value="ECO:0007669"/>
    <property type="project" value="InterPro"/>
</dbReference>
<dbReference type="KEGG" id="mzh:Mzhil_0898"/>
<organism evidence="2 3">
    <name type="scientific">Methanosalsum zhilinae (strain DSM 4017 / NBRC 107636 / OCM 62 / WeN5)</name>
    <name type="common">Methanohalophilus zhilinae</name>
    <dbReference type="NCBI Taxonomy" id="679901"/>
    <lineage>
        <taxon>Archaea</taxon>
        <taxon>Methanobacteriati</taxon>
        <taxon>Methanobacteriota</taxon>
        <taxon>Stenosarchaea group</taxon>
        <taxon>Methanomicrobia</taxon>
        <taxon>Methanosarcinales</taxon>
        <taxon>Methanosarcinaceae</taxon>
        <taxon>Methanosalsum</taxon>
    </lineage>
</organism>
<reference evidence="2 3" key="1">
    <citation type="submission" date="2010-07" db="EMBL/GenBank/DDBJ databases">
        <title>The complete genome of Methanosalsum zhilinae DSM 4017.</title>
        <authorList>
            <consortium name="US DOE Joint Genome Institute (JGI-PGF)"/>
            <person name="Lucas S."/>
            <person name="Copeland A."/>
            <person name="Lapidus A."/>
            <person name="Glavina del Rio T."/>
            <person name="Dalin E."/>
            <person name="Tice H."/>
            <person name="Bruce D."/>
            <person name="Goodwin L."/>
            <person name="Pitluck S."/>
            <person name="Kyrpides N."/>
            <person name="Mavromatis K."/>
            <person name="Ovchinnikova G."/>
            <person name="Daligault H."/>
            <person name="Detter J.C."/>
            <person name="Han C."/>
            <person name="Tapia R."/>
            <person name="Larimer F."/>
            <person name="Land M."/>
            <person name="Hauser L."/>
            <person name="Markowitz V."/>
            <person name="Cheng J.-F."/>
            <person name="Hugenholtz P."/>
            <person name="Woyke T."/>
            <person name="Wu D."/>
            <person name="Spring S."/>
            <person name="Schueler E."/>
            <person name="Brambilla E."/>
            <person name="Klenk H.-P."/>
            <person name="Eisen J.A."/>
        </authorList>
    </citation>
    <scope>NUCLEOTIDE SEQUENCE [LARGE SCALE GENOMIC DNA]</scope>
    <source>
        <strain evidence="3">DSM 4017 / NBRC 107636 / OCM 62 / WeN5</strain>
    </source>
</reference>
<name>F7XLA3_METZD</name>
<dbReference type="OrthoDB" id="61640at2157"/>
<dbReference type="HOGENOM" id="CLU_040933_2_0_2"/>
<dbReference type="InterPro" id="IPR038071">
    <property type="entry name" value="UROD/MetE-like_sf"/>
</dbReference>
<dbReference type="PANTHER" id="PTHR47099:SF1">
    <property type="entry name" value="METHYLCOBAMIDE:COM METHYLTRANSFERASE MTBA"/>
    <property type="match status" value="1"/>
</dbReference>
<dbReference type="EMBL" id="CP002101">
    <property type="protein sequence ID" value="AEH60760.1"/>
    <property type="molecule type" value="Genomic_DNA"/>
</dbReference>
<proteinExistence type="predicted"/>
<dbReference type="SUPFAM" id="SSF51726">
    <property type="entry name" value="UROD/MetE-like"/>
    <property type="match status" value="1"/>
</dbReference>
<dbReference type="GO" id="GO:0004853">
    <property type="term" value="F:uroporphyrinogen decarboxylase activity"/>
    <property type="evidence" value="ECO:0007669"/>
    <property type="project" value="InterPro"/>
</dbReference>